<sequence>MFGQKGAHVTPPENQMNERMNEEMNELAAIFKIER</sequence>
<dbReference type="EMBL" id="AY118619">
    <property type="protein sequence ID" value="AAM49988.1"/>
    <property type="molecule type" value="mRNA"/>
</dbReference>
<name>Q8MST2_DROME</name>
<accession>Q8MST2</accession>
<evidence type="ECO:0000256" key="1">
    <source>
        <dbReference type="SAM" id="MobiDB-lite"/>
    </source>
</evidence>
<feature type="region of interest" description="Disordered" evidence="1">
    <location>
        <begin position="1"/>
        <end position="20"/>
    </location>
</feature>
<evidence type="ECO:0000313" key="2">
    <source>
        <dbReference type="EMBL" id="AAM49988.1"/>
    </source>
</evidence>
<reference evidence="2" key="1">
    <citation type="submission" date="2002-06" db="EMBL/GenBank/DDBJ databases">
        <authorList>
            <person name="Stapleton M."/>
            <person name="Brokstein P."/>
            <person name="Hong L."/>
            <person name="Agbayani A."/>
            <person name="Carlson J."/>
            <person name="Champe M."/>
            <person name="Chavez C."/>
            <person name="Dorsett V."/>
            <person name="Dresnek D."/>
            <person name="Farfan D."/>
            <person name="Frise E."/>
            <person name="George R."/>
            <person name="Gonzalez M."/>
            <person name="Guarin H."/>
            <person name="Kronmiller B."/>
            <person name="Li P."/>
            <person name="Liao G."/>
            <person name="Miranda A."/>
            <person name="Mungall C.J."/>
            <person name="Nunoo J."/>
            <person name="Pacleb J."/>
            <person name="Paragas V."/>
            <person name="Park S."/>
            <person name="Patel S."/>
            <person name="Phouanenavong S."/>
            <person name="Wan K."/>
            <person name="Yu C."/>
            <person name="Lewis S.E."/>
            <person name="Rubin G.M."/>
            <person name="Celniker S."/>
        </authorList>
    </citation>
    <scope>NUCLEOTIDE SEQUENCE</scope>
    <source>
        <strain evidence="2">Berkeley</strain>
    </source>
</reference>
<proteinExistence type="evidence at transcript level"/>
<organism evidence="2">
    <name type="scientific">Drosophila melanogaster</name>
    <name type="common">Fruit fly</name>
    <dbReference type="NCBI Taxonomy" id="7227"/>
    <lineage>
        <taxon>Eukaryota</taxon>
        <taxon>Metazoa</taxon>
        <taxon>Ecdysozoa</taxon>
        <taxon>Arthropoda</taxon>
        <taxon>Hexapoda</taxon>
        <taxon>Insecta</taxon>
        <taxon>Pterygota</taxon>
        <taxon>Neoptera</taxon>
        <taxon>Endopterygota</taxon>
        <taxon>Diptera</taxon>
        <taxon>Brachycera</taxon>
        <taxon>Muscomorpha</taxon>
        <taxon>Ephydroidea</taxon>
        <taxon>Drosophilidae</taxon>
        <taxon>Drosophila</taxon>
        <taxon>Sophophora</taxon>
    </lineage>
</organism>
<protein>
    <submittedName>
        <fullName evidence="2">LP11739p</fullName>
    </submittedName>
</protein>
<dbReference type="AlphaFoldDB" id="Q8MST2"/>